<dbReference type="EMBL" id="JAKIKS010000313">
    <property type="protein sequence ID" value="MCL1128034.1"/>
    <property type="molecule type" value="Genomic_DNA"/>
</dbReference>
<dbReference type="Proteomes" id="UP001203423">
    <property type="component" value="Unassembled WGS sequence"/>
</dbReference>
<evidence type="ECO:0000313" key="1">
    <source>
        <dbReference type="EMBL" id="MCL1128034.1"/>
    </source>
</evidence>
<comment type="caution">
    <text evidence="1">The sequence shown here is derived from an EMBL/GenBank/DDBJ whole genome shotgun (WGS) entry which is preliminary data.</text>
</comment>
<dbReference type="RefSeq" id="WP_248943455.1">
    <property type="nucleotide sequence ID" value="NZ_JAKIKS010000313.1"/>
</dbReference>
<keyword evidence="2" id="KW-1185">Reference proteome</keyword>
<accession>A0ABT0LKA5</accession>
<protein>
    <submittedName>
        <fullName evidence="1">DUF1203 domain-containing protein</fullName>
    </submittedName>
</protein>
<name>A0ABT0LKA5_9GAMM</name>
<proteinExistence type="predicted"/>
<evidence type="ECO:0000313" key="2">
    <source>
        <dbReference type="Proteomes" id="UP001203423"/>
    </source>
</evidence>
<dbReference type="InterPro" id="IPR009593">
    <property type="entry name" value="DUF1203"/>
</dbReference>
<organism evidence="1 2">
    <name type="scientific">Shewanella surugensis</name>
    <dbReference type="NCBI Taxonomy" id="212020"/>
    <lineage>
        <taxon>Bacteria</taxon>
        <taxon>Pseudomonadati</taxon>
        <taxon>Pseudomonadota</taxon>
        <taxon>Gammaproteobacteria</taxon>
        <taxon>Alteromonadales</taxon>
        <taxon>Shewanellaceae</taxon>
        <taxon>Shewanella</taxon>
    </lineage>
</organism>
<sequence length="116" mass="13223">MGYLSESEVRLDHSNSADSIFVNKVRSRPDQGGGPIFIRENAVNTPVGHNVIPNFLLHRVLSVRGYDKDYLMQEANITAGDELNVIIKRLFKSAELIYLHIHNVKTGYFLCFVYRV</sequence>
<gene>
    <name evidence="1" type="ORF">L2764_27220</name>
</gene>
<reference evidence="1 2" key="1">
    <citation type="submission" date="2022-01" db="EMBL/GenBank/DDBJ databases">
        <title>Whole genome-based taxonomy of the Shewanellaceae.</title>
        <authorList>
            <person name="Martin-Rodriguez A.J."/>
        </authorList>
    </citation>
    <scope>NUCLEOTIDE SEQUENCE [LARGE SCALE GENOMIC DNA]</scope>
    <source>
        <strain evidence="1 2">DSM 17177</strain>
    </source>
</reference>
<dbReference type="Pfam" id="PF06718">
    <property type="entry name" value="DUF1203"/>
    <property type="match status" value="1"/>
</dbReference>